<dbReference type="EMBL" id="KB585993">
    <property type="protein sequence ID" value="EMP25874.1"/>
    <property type="molecule type" value="Genomic_DNA"/>
</dbReference>
<evidence type="ECO:0000313" key="1">
    <source>
        <dbReference type="EMBL" id="EMP25874.1"/>
    </source>
</evidence>
<sequence length="218" mass="23863">MASVAPPCVKATANNRFAAFFCESAILVSADGAVGLLTVVIEPPLPLPLCSPALVSIANFSMLSLMGSHFRCNSALLVVSQGRFRCNSARLVLSHHNTASVQPAQLLCPGSRRRHTTASMEPTQITLAVMSIVNTSRIIMQYMQNQNLQKQVTMNDNTLLRITQRDKEWMLLECQQTLGPHAAMLSYAMNPDYVLLAWCGKVSYHGGHNKVAVPRNLL</sequence>
<name>M7AMZ7_CHEMY</name>
<keyword evidence="2" id="KW-1185">Reference proteome</keyword>
<dbReference type="Proteomes" id="UP000031443">
    <property type="component" value="Unassembled WGS sequence"/>
</dbReference>
<accession>M7AMZ7</accession>
<proteinExistence type="predicted"/>
<protein>
    <submittedName>
        <fullName evidence="1">Uncharacterized protein</fullName>
    </submittedName>
</protein>
<organism evidence="1 2">
    <name type="scientific">Chelonia mydas</name>
    <name type="common">Green sea-turtle</name>
    <name type="synonym">Chelonia agassizi</name>
    <dbReference type="NCBI Taxonomy" id="8469"/>
    <lineage>
        <taxon>Eukaryota</taxon>
        <taxon>Metazoa</taxon>
        <taxon>Chordata</taxon>
        <taxon>Craniata</taxon>
        <taxon>Vertebrata</taxon>
        <taxon>Euteleostomi</taxon>
        <taxon>Archelosauria</taxon>
        <taxon>Testudinata</taxon>
        <taxon>Testudines</taxon>
        <taxon>Cryptodira</taxon>
        <taxon>Durocryptodira</taxon>
        <taxon>Americhelydia</taxon>
        <taxon>Chelonioidea</taxon>
        <taxon>Cheloniidae</taxon>
        <taxon>Chelonia</taxon>
    </lineage>
</organism>
<dbReference type="AlphaFoldDB" id="M7AMZ7"/>
<reference evidence="2" key="1">
    <citation type="journal article" date="2013" name="Nat. Genet.">
        <title>The draft genomes of soft-shell turtle and green sea turtle yield insights into the development and evolution of the turtle-specific body plan.</title>
        <authorList>
            <person name="Wang Z."/>
            <person name="Pascual-Anaya J."/>
            <person name="Zadissa A."/>
            <person name="Li W."/>
            <person name="Niimura Y."/>
            <person name="Huang Z."/>
            <person name="Li C."/>
            <person name="White S."/>
            <person name="Xiong Z."/>
            <person name="Fang D."/>
            <person name="Wang B."/>
            <person name="Ming Y."/>
            <person name="Chen Y."/>
            <person name="Zheng Y."/>
            <person name="Kuraku S."/>
            <person name="Pignatelli M."/>
            <person name="Herrero J."/>
            <person name="Beal K."/>
            <person name="Nozawa M."/>
            <person name="Li Q."/>
            <person name="Wang J."/>
            <person name="Zhang H."/>
            <person name="Yu L."/>
            <person name="Shigenobu S."/>
            <person name="Wang J."/>
            <person name="Liu J."/>
            <person name="Flicek P."/>
            <person name="Searle S."/>
            <person name="Wang J."/>
            <person name="Kuratani S."/>
            <person name="Yin Y."/>
            <person name="Aken B."/>
            <person name="Zhang G."/>
            <person name="Irie N."/>
        </authorList>
    </citation>
    <scope>NUCLEOTIDE SEQUENCE [LARGE SCALE GENOMIC DNA]</scope>
</reference>
<evidence type="ECO:0000313" key="2">
    <source>
        <dbReference type="Proteomes" id="UP000031443"/>
    </source>
</evidence>
<gene>
    <name evidence="1" type="ORF">UY3_17047</name>
</gene>